<name>A0ABT3PVJ0_9BACT</name>
<evidence type="ECO:0000313" key="4">
    <source>
        <dbReference type="EMBL" id="MCW9711882.1"/>
    </source>
</evidence>
<dbReference type="PANTHER" id="PTHR30273">
    <property type="entry name" value="PERIPLASMIC SIGNAL SENSOR AND SIGMA FACTOR ACTIVATOR FECR-RELATED"/>
    <property type="match status" value="1"/>
</dbReference>
<dbReference type="PIRSF" id="PIRSF018266">
    <property type="entry name" value="FecR"/>
    <property type="match status" value="1"/>
</dbReference>
<feature type="domain" description="FecR protein" evidence="2">
    <location>
        <begin position="133"/>
        <end position="230"/>
    </location>
</feature>
<reference evidence="4 5" key="1">
    <citation type="submission" date="2021-11" db="EMBL/GenBank/DDBJ databases">
        <title>Aliifidinibius sp. nov., a new bacterium isolated from saline soil.</title>
        <authorList>
            <person name="Galisteo C."/>
            <person name="De La Haba R."/>
            <person name="Sanchez-Porro C."/>
            <person name="Ventosa A."/>
        </authorList>
    </citation>
    <scope>NUCLEOTIDE SEQUENCE [LARGE SCALE GENOMIC DNA]</scope>
    <source>
        <strain evidence="4 5">KACC 190600</strain>
    </source>
</reference>
<feature type="domain" description="Protein FecR C-terminal" evidence="3">
    <location>
        <begin position="281"/>
        <end position="346"/>
    </location>
</feature>
<dbReference type="InterPro" id="IPR012373">
    <property type="entry name" value="Ferrdict_sens_TM"/>
</dbReference>
<dbReference type="Proteomes" id="UP001207337">
    <property type="component" value="Unassembled WGS sequence"/>
</dbReference>
<dbReference type="InterPro" id="IPR032508">
    <property type="entry name" value="FecR_C"/>
</dbReference>
<protein>
    <submittedName>
        <fullName evidence="4">FecR family protein</fullName>
    </submittedName>
</protein>
<gene>
    <name evidence="4" type="ORF">LQ318_03100</name>
</gene>
<dbReference type="InterPro" id="IPR006860">
    <property type="entry name" value="FecR"/>
</dbReference>
<evidence type="ECO:0000256" key="1">
    <source>
        <dbReference type="SAM" id="Phobius"/>
    </source>
</evidence>
<evidence type="ECO:0000313" key="5">
    <source>
        <dbReference type="Proteomes" id="UP001207337"/>
    </source>
</evidence>
<dbReference type="PANTHER" id="PTHR30273:SF2">
    <property type="entry name" value="PROTEIN FECR"/>
    <property type="match status" value="1"/>
</dbReference>
<feature type="transmembrane region" description="Helical" evidence="1">
    <location>
        <begin position="95"/>
        <end position="116"/>
    </location>
</feature>
<accession>A0ABT3PVJ0</accession>
<dbReference type="Pfam" id="PF04773">
    <property type="entry name" value="FecR"/>
    <property type="match status" value="1"/>
</dbReference>
<dbReference type="Gene3D" id="3.55.50.30">
    <property type="match status" value="1"/>
</dbReference>
<evidence type="ECO:0000259" key="3">
    <source>
        <dbReference type="Pfam" id="PF16344"/>
    </source>
</evidence>
<keyword evidence="1" id="KW-0472">Membrane</keyword>
<dbReference type="Gene3D" id="2.60.120.1440">
    <property type="match status" value="1"/>
</dbReference>
<dbReference type="EMBL" id="JAJNDC010000001">
    <property type="protein sequence ID" value="MCW9711882.1"/>
    <property type="molecule type" value="Genomic_DNA"/>
</dbReference>
<keyword evidence="1" id="KW-1133">Transmembrane helix</keyword>
<dbReference type="Pfam" id="PF16344">
    <property type="entry name" value="FecR_C"/>
    <property type="match status" value="1"/>
</dbReference>
<dbReference type="RefSeq" id="WP_265787427.1">
    <property type="nucleotide sequence ID" value="NZ_BAABRS010000001.1"/>
</dbReference>
<keyword evidence="5" id="KW-1185">Reference proteome</keyword>
<organism evidence="4 5">
    <name type="scientific">Fodinibius salicampi</name>
    <dbReference type="NCBI Taxonomy" id="1920655"/>
    <lineage>
        <taxon>Bacteria</taxon>
        <taxon>Pseudomonadati</taxon>
        <taxon>Balneolota</taxon>
        <taxon>Balneolia</taxon>
        <taxon>Balneolales</taxon>
        <taxon>Balneolaceae</taxon>
        <taxon>Fodinibius</taxon>
    </lineage>
</organism>
<comment type="caution">
    <text evidence="4">The sequence shown here is derived from an EMBL/GenBank/DDBJ whole genome shotgun (WGS) entry which is preliminary data.</text>
</comment>
<evidence type="ECO:0000259" key="2">
    <source>
        <dbReference type="Pfam" id="PF04773"/>
    </source>
</evidence>
<sequence length="354" mass="40182">MKKTISSVEDLLSEPSFRRWAIGTASEEEAKKWDQWCRRKEINRRHAKEAQAEILGLQPDETDNNVSAENSWNNLVHKLSRNGNRLHRQVRPIVWGYRTAVLFLVIAITTFIVYQFNLNIVDHTEVKEIATKKISTEYGEQKTLSLTDGSQITLNANSSLKYPEKWQQNSKVKVQLTGEAYFSISTDDFSKGSEFVVSTPDGNVNVTGTRFVVETGKDNTQVVLEKGSVNIAQAQNDSGDNNQEMVELKPNQLISFSRFDNETNIRRVNPLIYTSWRNKELILESTPFSMVASRISKTYGVEIKASEKLLNRKLSGSINLKSLDNVMESLAEVMKIEVIKSGRTIYLNNNPKQS</sequence>
<proteinExistence type="predicted"/>
<keyword evidence="1" id="KW-0812">Transmembrane</keyword>